<keyword evidence="3" id="KW-1185">Reference proteome</keyword>
<name>A0A371IVL2_9FIRM</name>
<dbReference type="AlphaFoldDB" id="A0A371IVL2"/>
<feature type="domain" description="LicD/FKTN/FKRP nucleotidyltransferase" evidence="1">
    <location>
        <begin position="33"/>
        <end position="66"/>
    </location>
</feature>
<evidence type="ECO:0000259" key="1">
    <source>
        <dbReference type="Pfam" id="PF04991"/>
    </source>
</evidence>
<reference evidence="2 3" key="1">
    <citation type="journal article" date="2017" name="Genome Announc.">
        <title>Draft Genome Sequence of Romboutsia maritimum sp. nov. Strain CCRI-22766(T), Isolated from Coastal Estuarine Mud.</title>
        <authorList>
            <person name="Maheux A.F."/>
            <person name="Boudreau D.K."/>
            <person name="Berube E."/>
            <person name="Boissinot M."/>
            <person name="Raymond F."/>
            <person name="Brodeur S."/>
            <person name="Corbeil J."/>
            <person name="Brightwell G."/>
            <person name="Broda D."/>
            <person name="Omar R.F."/>
            <person name="Bergeron M.G."/>
        </authorList>
    </citation>
    <scope>NUCLEOTIDE SEQUENCE [LARGE SCALE GENOMIC DNA]</scope>
    <source>
        <strain evidence="2 3">CCRI-22766</strain>
    </source>
</reference>
<dbReference type="InterPro" id="IPR052942">
    <property type="entry name" value="LPS_cholinephosphotransferase"/>
</dbReference>
<accession>A0A371IVL2</accession>
<dbReference type="PANTHER" id="PTHR43404">
    <property type="entry name" value="LIPOPOLYSACCHARIDE CHOLINEPHOSPHOTRANSFERASE LICD"/>
    <property type="match status" value="1"/>
</dbReference>
<dbReference type="Pfam" id="PF04991">
    <property type="entry name" value="LicD"/>
    <property type="match status" value="2"/>
</dbReference>
<sequence>MYTKHKYLKLDKNQLNKLHKDLLTIILELDRICRKHKIKYFLSDGTLLGAIRHKGFIPWDDDIDVHCLDNIIENKFIQQVQEFVCKMSRKILWAPVGCKFKEHLFARLWYEILKLIPRIITISVFEFFSTYFNGKITKLLVSNNLEYLKNKRYILKREWYADSIDIEFEGYKFSAPIGYKQILSLTYGDYLKFPPKEQRHGRCYASYIKFSDGTELNILDK</sequence>
<comment type="caution">
    <text evidence="2">The sequence shown here is derived from an EMBL/GenBank/DDBJ whole genome shotgun (WGS) entry which is preliminary data.</text>
</comment>
<protein>
    <recommendedName>
        <fullName evidence="1">LicD/FKTN/FKRP nucleotidyltransferase domain-containing protein</fullName>
    </recommendedName>
</protein>
<feature type="domain" description="LicD/FKTN/FKRP nucleotidyltransferase" evidence="1">
    <location>
        <begin position="138"/>
        <end position="188"/>
    </location>
</feature>
<dbReference type="OrthoDB" id="9786100at2"/>
<dbReference type="InterPro" id="IPR007074">
    <property type="entry name" value="LicD/FKTN/FKRP_NTP_transf"/>
</dbReference>
<evidence type="ECO:0000313" key="2">
    <source>
        <dbReference type="EMBL" id="RDY24527.1"/>
    </source>
</evidence>
<proteinExistence type="predicted"/>
<organism evidence="2 3">
    <name type="scientific">Romboutsia maritimum</name>
    <dbReference type="NCBI Taxonomy" id="2020948"/>
    <lineage>
        <taxon>Bacteria</taxon>
        <taxon>Bacillati</taxon>
        <taxon>Bacillota</taxon>
        <taxon>Clostridia</taxon>
        <taxon>Peptostreptococcales</taxon>
        <taxon>Peptostreptococcaceae</taxon>
        <taxon>Romboutsia</taxon>
    </lineage>
</organism>
<gene>
    <name evidence="2" type="ORF">CHF27_002485</name>
</gene>
<dbReference type="RefSeq" id="WP_095405913.1">
    <property type="nucleotide sequence ID" value="NZ_NOJZ02000002.1"/>
</dbReference>
<dbReference type="GO" id="GO:0009100">
    <property type="term" value="P:glycoprotein metabolic process"/>
    <property type="evidence" value="ECO:0007669"/>
    <property type="project" value="UniProtKB-ARBA"/>
</dbReference>
<dbReference type="PANTHER" id="PTHR43404:SF2">
    <property type="entry name" value="LIPOPOLYSACCHARIDE CHOLINEPHOSPHOTRANSFERASE LICD"/>
    <property type="match status" value="1"/>
</dbReference>
<dbReference type="EMBL" id="NOJZ02000002">
    <property type="protein sequence ID" value="RDY24527.1"/>
    <property type="molecule type" value="Genomic_DNA"/>
</dbReference>
<evidence type="ECO:0000313" key="3">
    <source>
        <dbReference type="Proteomes" id="UP000243494"/>
    </source>
</evidence>
<dbReference type="Proteomes" id="UP000243494">
    <property type="component" value="Unassembled WGS sequence"/>
</dbReference>